<gene>
    <name evidence="1" type="ORF">FC40_GL001054</name>
</gene>
<dbReference type="PANTHER" id="PTHR40398:SF1">
    <property type="entry name" value="PTS SYSTEM GLUCITOL_SORBITOL-SPECIFIC EIIA COMPONENT"/>
    <property type="match status" value="1"/>
</dbReference>
<dbReference type="Gene3D" id="2.40.33.40">
    <property type="entry name" value="Phosphotransferase system, glucitol/sorbitol-specific IIA component"/>
    <property type="match status" value="1"/>
</dbReference>
<dbReference type="SUPFAM" id="SSF141530">
    <property type="entry name" value="PTSIIA/GutA-like"/>
    <property type="match status" value="1"/>
</dbReference>
<organism evidence="1 2">
    <name type="scientific">Ligilactobacillus hayakitensis DSM 18933 = JCM 14209</name>
    <dbReference type="NCBI Taxonomy" id="1423755"/>
    <lineage>
        <taxon>Bacteria</taxon>
        <taxon>Bacillati</taxon>
        <taxon>Bacillota</taxon>
        <taxon>Bacilli</taxon>
        <taxon>Lactobacillales</taxon>
        <taxon>Lactobacillaceae</taxon>
        <taxon>Ligilactobacillus</taxon>
    </lineage>
</organism>
<dbReference type="GO" id="GO:0009401">
    <property type="term" value="P:phosphoenolpyruvate-dependent sugar phosphotransferase system"/>
    <property type="evidence" value="ECO:0007669"/>
    <property type="project" value="InterPro"/>
</dbReference>
<reference evidence="1 2" key="1">
    <citation type="journal article" date="2015" name="Genome Announc.">
        <title>Expanding the biotechnology potential of lactobacilli through comparative genomics of 213 strains and associated genera.</title>
        <authorList>
            <person name="Sun Z."/>
            <person name="Harris H.M."/>
            <person name="McCann A."/>
            <person name="Guo C."/>
            <person name="Argimon S."/>
            <person name="Zhang W."/>
            <person name="Yang X."/>
            <person name="Jeffery I.B."/>
            <person name="Cooney J.C."/>
            <person name="Kagawa T.F."/>
            <person name="Liu W."/>
            <person name="Song Y."/>
            <person name="Salvetti E."/>
            <person name="Wrobel A."/>
            <person name="Rasinkangas P."/>
            <person name="Parkhill J."/>
            <person name="Rea M.C."/>
            <person name="O'Sullivan O."/>
            <person name="Ritari J."/>
            <person name="Douillard F.P."/>
            <person name="Paul Ross R."/>
            <person name="Yang R."/>
            <person name="Briner A.E."/>
            <person name="Felis G.E."/>
            <person name="de Vos W.M."/>
            <person name="Barrangou R."/>
            <person name="Klaenhammer T.R."/>
            <person name="Caufield P.W."/>
            <person name="Cui Y."/>
            <person name="Zhang H."/>
            <person name="O'Toole P.W."/>
        </authorList>
    </citation>
    <scope>NUCLEOTIDE SEQUENCE [LARGE SCALE GENOMIC DNA]</scope>
    <source>
        <strain evidence="1 2">DSM 18933</strain>
    </source>
</reference>
<evidence type="ECO:0000313" key="2">
    <source>
        <dbReference type="Proteomes" id="UP000051054"/>
    </source>
</evidence>
<accession>A0A0R1WT67</accession>
<dbReference type="STRING" id="1423755.FC40_GL001054"/>
<dbReference type="GO" id="GO:0016301">
    <property type="term" value="F:kinase activity"/>
    <property type="evidence" value="ECO:0007669"/>
    <property type="project" value="TreeGrafter"/>
</dbReference>
<dbReference type="GO" id="GO:0008982">
    <property type="term" value="F:protein-N(PI)-phosphohistidine-sugar phosphotransferase activity"/>
    <property type="evidence" value="ECO:0007669"/>
    <property type="project" value="InterPro"/>
</dbReference>
<dbReference type="eggNOG" id="COG3731">
    <property type="taxonomic scope" value="Bacteria"/>
</dbReference>
<sequence>MEEFKMKATVTNIGANAISPNEQVMILFGDKEITENLQKVSVAQKFTTPRQGFQISDEILIDGEKFEVEYKGKLVDQNFEELGHITLFFSEVPDTPQHNAIYLTPHRMPQVHVGSKIEYC</sequence>
<dbReference type="PANTHER" id="PTHR40398">
    <property type="entry name" value="PTS SYSTEM GLUCITOL/SORBITOL-SPECIFIC EIIA COMPONENT"/>
    <property type="match status" value="1"/>
</dbReference>
<proteinExistence type="predicted"/>
<dbReference type="Proteomes" id="UP000051054">
    <property type="component" value="Unassembled WGS sequence"/>
</dbReference>
<dbReference type="EMBL" id="AZGD01000095">
    <property type="protein sequence ID" value="KRM18374.1"/>
    <property type="molecule type" value="Genomic_DNA"/>
</dbReference>
<name>A0A0R1WT67_9LACO</name>
<dbReference type="PATRIC" id="fig|1423755.3.peg.1111"/>
<comment type="caution">
    <text evidence="1">The sequence shown here is derived from an EMBL/GenBank/DDBJ whole genome shotgun (WGS) entry which is preliminary data.</text>
</comment>
<dbReference type="AlphaFoldDB" id="A0A0R1WT67"/>
<dbReference type="Pfam" id="PF03829">
    <property type="entry name" value="PTSIIA_gutA"/>
    <property type="match status" value="1"/>
</dbReference>
<dbReference type="InterPro" id="IPR036665">
    <property type="entry name" value="PTS_IIA_glucitol/sorbitol_sf"/>
</dbReference>
<dbReference type="GO" id="GO:0005737">
    <property type="term" value="C:cytoplasm"/>
    <property type="evidence" value="ECO:0007669"/>
    <property type="project" value="InterPro"/>
</dbReference>
<keyword evidence="2" id="KW-1185">Reference proteome</keyword>
<protein>
    <submittedName>
        <fullName evidence="1">Uncharacterized protein</fullName>
    </submittedName>
</protein>
<evidence type="ECO:0000313" key="1">
    <source>
        <dbReference type="EMBL" id="KRM18374.1"/>
    </source>
</evidence>
<dbReference type="InterPro" id="IPR004716">
    <property type="entry name" value="PTS_IIA_glucitol/sorbitol-sp"/>
</dbReference>